<dbReference type="EMBL" id="CH474000">
    <property type="protein sequence ID" value="EDL91745.1"/>
    <property type="molecule type" value="Genomic_DNA"/>
</dbReference>
<evidence type="ECO:0000313" key="1">
    <source>
        <dbReference type="EMBL" id="EDL91745.1"/>
    </source>
</evidence>
<gene>
    <name evidence="1" type="ORF">rCG_24059</name>
</gene>
<dbReference type="AlphaFoldDB" id="A6JSU5"/>
<evidence type="ECO:0000313" key="2">
    <source>
        <dbReference type="Proteomes" id="UP000234681"/>
    </source>
</evidence>
<accession>A6JSU5</accession>
<proteinExistence type="predicted"/>
<reference evidence="2" key="1">
    <citation type="submission" date="2005-09" db="EMBL/GenBank/DDBJ databases">
        <authorList>
            <person name="Mural R.J."/>
            <person name="Li P.W."/>
            <person name="Adams M.D."/>
            <person name="Amanatides P.G."/>
            <person name="Baden-Tillson H."/>
            <person name="Barnstead M."/>
            <person name="Chin S.H."/>
            <person name="Dew I."/>
            <person name="Evans C.A."/>
            <person name="Ferriera S."/>
            <person name="Flanigan M."/>
            <person name="Fosler C."/>
            <person name="Glodek A."/>
            <person name="Gu Z."/>
            <person name="Holt R.A."/>
            <person name="Jennings D."/>
            <person name="Kraft C.L."/>
            <person name="Lu F."/>
            <person name="Nguyen T."/>
            <person name="Nusskern D.R."/>
            <person name="Pfannkoch C.M."/>
            <person name="Sitter C."/>
            <person name="Sutton G.G."/>
            <person name="Venter J.C."/>
            <person name="Wang Z."/>
            <person name="Woodage T."/>
            <person name="Zheng X.H."/>
            <person name="Zhong F."/>
        </authorList>
    </citation>
    <scope>NUCLEOTIDE SEQUENCE [LARGE SCALE GENOMIC DNA]</scope>
    <source>
        <strain>BN</strain>
        <strain evidence="2">Sprague-Dawley</strain>
    </source>
</reference>
<organism evidence="1 2">
    <name type="scientific">Rattus norvegicus</name>
    <name type="common">Rat</name>
    <dbReference type="NCBI Taxonomy" id="10116"/>
    <lineage>
        <taxon>Eukaryota</taxon>
        <taxon>Metazoa</taxon>
        <taxon>Chordata</taxon>
        <taxon>Craniata</taxon>
        <taxon>Vertebrata</taxon>
        <taxon>Euteleostomi</taxon>
        <taxon>Mammalia</taxon>
        <taxon>Eutheria</taxon>
        <taxon>Euarchontoglires</taxon>
        <taxon>Glires</taxon>
        <taxon>Rodentia</taxon>
        <taxon>Myomorpha</taxon>
        <taxon>Muroidea</taxon>
        <taxon>Muridae</taxon>
        <taxon>Murinae</taxon>
        <taxon>Rattus</taxon>
    </lineage>
</organism>
<sequence length="40" mass="4607">MLKKSSHIHFLESRSLCFLLRQMGKCQRVPSPSEVSSLVF</sequence>
<protein>
    <submittedName>
        <fullName evidence="1">RCG24059</fullName>
    </submittedName>
</protein>
<name>A6JSU5_RAT</name>
<dbReference type="Proteomes" id="UP000234681">
    <property type="component" value="Chromosome 13"/>
</dbReference>